<dbReference type="InterPro" id="IPR029058">
    <property type="entry name" value="AB_hydrolase_fold"/>
</dbReference>
<feature type="domain" description="AB hydrolase-1" evidence="1">
    <location>
        <begin position="4"/>
        <end position="217"/>
    </location>
</feature>
<dbReference type="Gene3D" id="3.40.50.1820">
    <property type="entry name" value="alpha/beta hydrolase"/>
    <property type="match status" value="1"/>
</dbReference>
<dbReference type="Proteomes" id="UP000095463">
    <property type="component" value="Unassembled WGS sequence"/>
</dbReference>
<dbReference type="EMBL" id="LAJE02000292">
    <property type="protein sequence ID" value="OEO29298.1"/>
    <property type="molecule type" value="Genomic_DNA"/>
</dbReference>
<dbReference type="PANTHER" id="PTHR37017:SF11">
    <property type="entry name" value="ESTERASE_LIPASE_THIOESTERASE DOMAIN-CONTAINING PROTEIN"/>
    <property type="match status" value="1"/>
</dbReference>
<proteinExistence type="predicted"/>
<gene>
    <name evidence="2" type="ORF">VW23_026390</name>
</gene>
<sequence>MATFVIVHGAWTGSWSWVRVIDRLRARGHKVHAPTLSGLAERSHLNQLPITLSTHIDDIVNEVLWNDLEDIVLVAHSYGGIVATGAVEQLGKKVCSIVYLDAFVPEDGQGFTDFAPGWELSGQLTESPPSSPGDYLDEADRAWVESKASAQPTATLTERLKVTGAYKAVPRKTYIVATGWDGFQGIADGFRNQPGWVVREVKCGHDVPVDKPEELSELLEEAAR</sequence>
<dbReference type="Pfam" id="PF12697">
    <property type="entry name" value="Abhydrolase_6"/>
    <property type="match status" value="1"/>
</dbReference>
<evidence type="ECO:0000259" key="1">
    <source>
        <dbReference type="Pfam" id="PF12697"/>
    </source>
</evidence>
<protein>
    <recommendedName>
        <fullName evidence="1">AB hydrolase-1 domain-containing protein</fullName>
    </recommendedName>
</protein>
<evidence type="ECO:0000313" key="2">
    <source>
        <dbReference type="EMBL" id="OEO29298.1"/>
    </source>
</evidence>
<dbReference type="PANTHER" id="PTHR37017">
    <property type="entry name" value="AB HYDROLASE-1 DOMAIN-CONTAINING PROTEIN-RELATED"/>
    <property type="match status" value="1"/>
</dbReference>
<evidence type="ECO:0000313" key="3">
    <source>
        <dbReference type="Proteomes" id="UP000095463"/>
    </source>
</evidence>
<dbReference type="InterPro" id="IPR000073">
    <property type="entry name" value="AB_hydrolase_1"/>
</dbReference>
<dbReference type="InterPro" id="IPR052897">
    <property type="entry name" value="Sec-Metab_Biosynth_Hydrolase"/>
</dbReference>
<keyword evidence="3" id="KW-1185">Reference proteome</keyword>
<dbReference type="SUPFAM" id="SSF53474">
    <property type="entry name" value="alpha/beta-Hydrolases"/>
    <property type="match status" value="1"/>
</dbReference>
<organism evidence="2 3">
    <name type="scientific">Devosia insulae DS-56</name>
    <dbReference type="NCBI Taxonomy" id="1116389"/>
    <lineage>
        <taxon>Bacteria</taxon>
        <taxon>Pseudomonadati</taxon>
        <taxon>Pseudomonadota</taxon>
        <taxon>Alphaproteobacteria</taxon>
        <taxon>Hyphomicrobiales</taxon>
        <taxon>Devosiaceae</taxon>
        <taxon>Devosia</taxon>
    </lineage>
</organism>
<dbReference type="RefSeq" id="WP_069911450.1">
    <property type="nucleotide sequence ID" value="NZ_LAJE02000292.1"/>
</dbReference>
<reference evidence="2 3" key="1">
    <citation type="journal article" date="2015" name="Genome Announc.">
        <title>Genome Assemblies of Three Soil-Associated Devosia species: D. insulae, D. limi, and D. soli.</title>
        <authorList>
            <person name="Hassan Y.I."/>
            <person name="Lepp D."/>
            <person name="Zhou T."/>
        </authorList>
    </citation>
    <scope>NUCLEOTIDE SEQUENCE [LARGE SCALE GENOMIC DNA]</scope>
    <source>
        <strain evidence="2 3">DS-56</strain>
    </source>
</reference>
<accession>A0A1E5XL34</accession>
<dbReference type="AlphaFoldDB" id="A0A1E5XL34"/>
<comment type="caution">
    <text evidence="2">The sequence shown here is derived from an EMBL/GenBank/DDBJ whole genome shotgun (WGS) entry which is preliminary data.</text>
</comment>
<name>A0A1E5XL34_9HYPH</name>